<dbReference type="Proteomes" id="UP001476583">
    <property type="component" value="Chromosome"/>
</dbReference>
<keyword evidence="2" id="KW-1185">Reference proteome</keyword>
<evidence type="ECO:0000313" key="2">
    <source>
        <dbReference type="Proteomes" id="UP001476583"/>
    </source>
</evidence>
<evidence type="ECO:0000313" key="1">
    <source>
        <dbReference type="EMBL" id="WXL27774.1"/>
    </source>
</evidence>
<name>A0ABZ2RRK6_ECTME</name>
<dbReference type="EMBL" id="CP148074">
    <property type="protein sequence ID" value="WXL27774.1"/>
    <property type="molecule type" value="Genomic_DNA"/>
</dbReference>
<accession>A0ABZ2RRK6</accession>
<protein>
    <submittedName>
        <fullName evidence="1">Uncharacterized protein</fullName>
    </submittedName>
</protein>
<organism evidence="1 2">
    <name type="scientific">Ectopseudomonas mendocina</name>
    <name type="common">Pseudomonas mendocina</name>
    <dbReference type="NCBI Taxonomy" id="300"/>
    <lineage>
        <taxon>Bacteria</taxon>
        <taxon>Pseudomonadati</taxon>
        <taxon>Pseudomonadota</taxon>
        <taxon>Gammaproteobacteria</taxon>
        <taxon>Pseudomonadales</taxon>
        <taxon>Pseudomonadaceae</taxon>
        <taxon>Ectopseudomonas</taxon>
    </lineage>
</organism>
<proteinExistence type="predicted"/>
<gene>
    <name evidence="1" type="ORF">WG219_10105</name>
</gene>
<reference evidence="1 2" key="1">
    <citation type="submission" date="2024-03" db="EMBL/GenBank/DDBJ databases">
        <title>Complete genome of BD2.</title>
        <authorList>
            <person name="Cao G."/>
        </authorList>
    </citation>
    <scope>NUCLEOTIDE SEQUENCE [LARGE SCALE GENOMIC DNA]</scope>
    <source>
        <strain evidence="1 2">BD2</strain>
    </source>
</reference>
<sequence>MGAGIIDTIWRTAKGEEEPAKRWHEYQPIRRFYKDLGAPASYDRYSTLFYEGLKESGRVYADVKRLQELGRVNEARELIGEKRGILAMRKPLGQLQRQLSVINARMDVVRLSAWGGERKRRELDRLQVIKSRLLEFTGKRLETIQMVERKS</sequence>